<dbReference type="GO" id="GO:0006952">
    <property type="term" value="P:defense response"/>
    <property type="evidence" value="ECO:0007669"/>
    <property type="project" value="UniProtKB-KW"/>
</dbReference>
<dbReference type="Pfam" id="PF01764">
    <property type="entry name" value="Lipase_3"/>
    <property type="match status" value="1"/>
</dbReference>
<dbReference type="GO" id="GO:0005634">
    <property type="term" value="C:nucleus"/>
    <property type="evidence" value="ECO:0007669"/>
    <property type="project" value="UniProtKB-SubCell"/>
</dbReference>
<evidence type="ECO:0000256" key="2">
    <source>
        <dbReference type="ARBA" id="ARBA00004496"/>
    </source>
</evidence>
<name>A0A0D6QUV7_ARACU</name>
<accession>A0A0D6QUV7</accession>
<dbReference type="SUPFAM" id="SSF53474">
    <property type="entry name" value="alpha/beta-Hydrolases"/>
    <property type="match status" value="1"/>
</dbReference>
<dbReference type="InterPro" id="IPR002921">
    <property type="entry name" value="Fungal_lipase-type"/>
</dbReference>
<dbReference type="Pfam" id="PF18117">
    <property type="entry name" value="EDS1_EP"/>
    <property type="match status" value="1"/>
</dbReference>
<dbReference type="PANTHER" id="PTHR47090">
    <property type="entry name" value="PROTEIN EDS1-RELATED"/>
    <property type="match status" value="1"/>
</dbReference>
<feature type="domain" description="EDS1 EP" evidence="7">
    <location>
        <begin position="428"/>
        <end position="629"/>
    </location>
</feature>
<feature type="domain" description="Fungal lipase-type" evidence="6">
    <location>
        <begin position="93"/>
        <end position="197"/>
    </location>
</feature>
<keyword evidence="5" id="KW-0539">Nucleus</keyword>
<evidence type="ECO:0000256" key="5">
    <source>
        <dbReference type="ARBA" id="ARBA00023242"/>
    </source>
</evidence>
<evidence type="ECO:0000256" key="3">
    <source>
        <dbReference type="ARBA" id="ARBA00022490"/>
    </source>
</evidence>
<dbReference type="EMBL" id="GCKF01044197">
    <property type="protein sequence ID" value="JAG94241.1"/>
    <property type="molecule type" value="Transcribed_RNA"/>
</dbReference>
<dbReference type="InterPro" id="IPR029058">
    <property type="entry name" value="AB_hydrolase_fold"/>
</dbReference>
<comment type="subcellular location">
    <subcellularLocation>
        <location evidence="2">Cytoplasm</location>
    </subcellularLocation>
    <subcellularLocation>
        <location evidence="1">Nucleus</location>
    </subcellularLocation>
</comment>
<reference evidence="8" key="1">
    <citation type="submission" date="2015-03" db="EMBL/GenBank/DDBJ databases">
        <title>A transcriptome of Araucaria cunninghamii, an australian fine timber species.</title>
        <authorList>
            <person name="Jing Yi C.J.Y."/>
            <person name="Yin San L.Y.S."/>
            <person name="Abdul Karim S.S."/>
            <person name="Wan Azmi N.N."/>
            <person name="Hercus R.R."/>
            <person name="Croft L.L."/>
        </authorList>
    </citation>
    <scope>NUCLEOTIDE SEQUENCE</scope>
    <source>
        <strain evidence="8">MI0301</strain>
        <tissue evidence="8">Leaf</tissue>
    </source>
</reference>
<protein>
    <recommendedName>
        <fullName evidence="9">Fungal lipase-like domain-containing protein</fullName>
    </recommendedName>
</protein>
<dbReference type="Gene3D" id="3.40.50.1820">
    <property type="entry name" value="alpha/beta hydrolase"/>
    <property type="match status" value="1"/>
</dbReference>
<dbReference type="InterPro" id="IPR041266">
    <property type="entry name" value="EDS1_EP"/>
</dbReference>
<keyword evidence="3" id="KW-0963">Cytoplasm</keyword>
<keyword evidence="4" id="KW-0611">Plant defense</keyword>
<evidence type="ECO:0000256" key="4">
    <source>
        <dbReference type="ARBA" id="ARBA00022821"/>
    </source>
</evidence>
<evidence type="ECO:0008006" key="9">
    <source>
        <dbReference type="Google" id="ProtNLM"/>
    </source>
</evidence>
<dbReference type="PANTHER" id="PTHR47090:SF6">
    <property type="entry name" value="EDS1 EP DOMAIN-CONTAINING PROTEIN"/>
    <property type="match status" value="1"/>
</dbReference>
<dbReference type="PROSITE" id="PS51257">
    <property type="entry name" value="PROKAR_LIPOPROTEIN"/>
    <property type="match status" value="1"/>
</dbReference>
<evidence type="ECO:0000313" key="8">
    <source>
        <dbReference type="EMBL" id="JAG94241.1"/>
    </source>
</evidence>
<dbReference type="InterPro" id="IPR044214">
    <property type="entry name" value="EDS1-like"/>
</dbReference>
<dbReference type="GO" id="GO:0006629">
    <property type="term" value="P:lipid metabolic process"/>
    <property type="evidence" value="ECO:0007669"/>
    <property type="project" value="InterPro"/>
</dbReference>
<sequence>MISSRHGGPGIFSQAPVLSGALQACTAAYKCGGDKREITTNSGGRITVLGFSGNLDGKDFSQTPTKYGDCPINENNDFFGSMVDGGAWKEPRKAARVHQGALKKFFQVWTDVLQQQVVAALESGETILFTGHSIGGAIATLATLAILEKRSNCTSVFCISFGFPLIGDEVLARAVRRQGWANQFCNVVSKADIFSRILLAPCVSVSQPLQILLPYWIESMKQMDYSSTDMPMEEAPPENLDIPQFIKTVLHNASAVVNYSTAANMEPTNKVIEALRPALKISPYRPFGYYMFCSSSGGILVTNYEAVLPMLYYTLAAANEDQAEACITEHLGYGRLYPGVITNTVQLEELSNLALSHHAAASSSQRVIETRLDDLGLGLQNARARLALRAAGEVQKQITENVRMQEEELENFDMPKRHDKEAGPMRVLRFYRDRCRDSNSGGSGYYDAFKSQRNEDDFQANVKRLKLASFWDRIVEMVENHKLPDDFQCREKWIKAGTEYRLLVEPLDIANYYRLGKHEDSGHYLTSARPRRYSMLQKWLEDKELRDSQKQVLYPGITQESYFWAYVEEISWCMKSASNGGERPHDVRAKCDEFQWRVKRMIDMEVLCLEEVVMGDSTFLKWWNQLSEEDRRGSPLFADISRAQQAIIENANRQTAPFSFSNE</sequence>
<proteinExistence type="predicted"/>
<evidence type="ECO:0000259" key="6">
    <source>
        <dbReference type="Pfam" id="PF01764"/>
    </source>
</evidence>
<evidence type="ECO:0000259" key="7">
    <source>
        <dbReference type="Pfam" id="PF18117"/>
    </source>
</evidence>
<dbReference type="GO" id="GO:0005737">
    <property type="term" value="C:cytoplasm"/>
    <property type="evidence" value="ECO:0007669"/>
    <property type="project" value="UniProtKB-SubCell"/>
</dbReference>
<evidence type="ECO:0000256" key="1">
    <source>
        <dbReference type="ARBA" id="ARBA00004123"/>
    </source>
</evidence>
<dbReference type="AlphaFoldDB" id="A0A0D6QUV7"/>
<organism evidence="8">
    <name type="scientific">Araucaria cunninghamii</name>
    <name type="common">Hoop pine</name>
    <name type="synonym">Moreton Bay pine</name>
    <dbReference type="NCBI Taxonomy" id="56994"/>
    <lineage>
        <taxon>Eukaryota</taxon>
        <taxon>Viridiplantae</taxon>
        <taxon>Streptophyta</taxon>
        <taxon>Embryophyta</taxon>
        <taxon>Tracheophyta</taxon>
        <taxon>Spermatophyta</taxon>
        <taxon>Pinopsida</taxon>
        <taxon>Pinidae</taxon>
        <taxon>Conifers II</taxon>
        <taxon>Araucariales</taxon>
        <taxon>Araucariaceae</taxon>
        <taxon>Araucaria</taxon>
    </lineage>
</organism>